<dbReference type="EMBL" id="ML977575">
    <property type="protein sequence ID" value="KAF2002824.1"/>
    <property type="molecule type" value="Genomic_DNA"/>
</dbReference>
<gene>
    <name evidence="1" type="ORF">P154DRAFT_573644</name>
</gene>
<organism evidence="1 2">
    <name type="scientific">Amniculicola lignicola CBS 123094</name>
    <dbReference type="NCBI Taxonomy" id="1392246"/>
    <lineage>
        <taxon>Eukaryota</taxon>
        <taxon>Fungi</taxon>
        <taxon>Dikarya</taxon>
        <taxon>Ascomycota</taxon>
        <taxon>Pezizomycotina</taxon>
        <taxon>Dothideomycetes</taxon>
        <taxon>Pleosporomycetidae</taxon>
        <taxon>Pleosporales</taxon>
        <taxon>Amniculicolaceae</taxon>
        <taxon>Amniculicola</taxon>
    </lineage>
</organism>
<protein>
    <submittedName>
        <fullName evidence="1">Uncharacterized protein</fullName>
    </submittedName>
</protein>
<evidence type="ECO:0000313" key="2">
    <source>
        <dbReference type="Proteomes" id="UP000799779"/>
    </source>
</evidence>
<proteinExistence type="predicted"/>
<accession>A0A6A5WPJ7</accession>
<reference evidence="1" key="1">
    <citation type="journal article" date="2020" name="Stud. Mycol.">
        <title>101 Dothideomycetes genomes: a test case for predicting lifestyles and emergence of pathogens.</title>
        <authorList>
            <person name="Haridas S."/>
            <person name="Albert R."/>
            <person name="Binder M."/>
            <person name="Bloem J."/>
            <person name="Labutti K."/>
            <person name="Salamov A."/>
            <person name="Andreopoulos B."/>
            <person name="Baker S."/>
            <person name="Barry K."/>
            <person name="Bills G."/>
            <person name="Bluhm B."/>
            <person name="Cannon C."/>
            <person name="Castanera R."/>
            <person name="Culley D."/>
            <person name="Daum C."/>
            <person name="Ezra D."/>
            <person name="Gonzalez J."/>
            <person name="Henrissat B."/>
            <person name="Kuo A."/>
            <person name="Liang C."/>
            <person name="Lipzen A."/>
            <person name="Lutzoni F."/>
            <person name="Magnuson J."/>
            <person name="Mondo S."/>
            <person name="Nolan M."/>
            <person name="Ohm R."/>
            <person name="Pangilinan J."/>
            <person name="Park H.-J."/>
            <person name="Ramirez L."/>
            <person name="Alfaro M."/>
            <person name="Sun H."/>
            <person name="Tritt A."/>
            <person name="Yoshinaga Y."/>
            <person name="Zwiers L.-H."/>
            <person name="Turgeon B."/>
            <person name="Goodwin S."/>
            <person name="Spatafora J."/>
            <person name="Crous P."/>
            <person name="Grigoriev I."/>
        </authorList>
    </citation>
    <scope>NUCLEOTIDE SEQUENCE</scope>
    <source>
        <strain evidence="1">CBS 123094</strain>
    </source>
</reference>
<name>A0A6A5WPJ7_9PLEO</name>
<dbReference type="AlphaFoldDB" id="A0A6A5WPJ7"/>
<sequence length="171" mass="18543">MELACVEYDRTHSVPRPAPPVRVCFGSERICEAFASSIARRSRERAIRPATPARFLLDNVCDASCLALQVVHGATTRRGHAVALSMAYAESRVRDGVVSGRTTVRDRTVDTASGHRQWTPPADTASALTLPLAALNDSASSLLRQMCMHPSRRIVPAEPTTPASATRLIPR</sequence>
<evidence type="ECO:0000313" key="1">
    <source>
        <dbReference type="EMBL" id="KAF2002824.1"/>
    </source>
</evidence>
<keyword evidence="2" id="KW-1185">Reference proteome</keyword>
<dbReference type="Proteomes" id="UP000799779">
    <property type="component" value="Unassembled WGS sequence"/>
</dbReference>